<comment type="caution">
    <text evidence="1">The sequence shown here is derived from an EMBL/GenBank/DDBJ whole genome shotgun (WGS) entry which is preliminary data.</text>
</comment>
<dbReference type="AlphaFoldDB" id="X1JN99"/>
<sequence>MKVLTKKKIGKKLREIQYIIDNFEPLKNYSRTWSLSLYAEIKKVFLK</sequence>
<name>X1JN99_9ZZZZ</name>
<protein>
    <submittedName>
        <fullName evidence="1">Uncharacterized protein</fullName>
    </submittedName>
</protein>
<gene>
    <name evidence="1" type="ORF">S03H2_63203</name>
</gene>
<evidence type="ECO:0000313" key="1">
    <source>
        <dbReference type="EMBL" id="GAH82930.1"/>
    </source>
</evidence>
<proteinExistence type="predicted"/>
<accession>X1JN99</accession>
<dbReference type="EMBL" id="BARU01040924">
    <property type="protein sequence ID" value="GAH82930.1"/>
    <property type="molecule type" value="Genomic_DNA"/>
</dbReference>
<reference evidence="1" key="1">
    <citation type="journal article" date="2014" name="Front. Microbiol.">
        <title>High frequency of phylogenetically diverse reductive dehalogenase-homologous genes in deep subseafloor sedimentary metagenomes.</title>
        <authorList>
            <person name="Kawai M."/>
            <person name="Futagami T."/>
            <person name="Toyoda A."/>
            <person name="Takaki Y."/>
            <person name="Nishi S."/>
            <person name="Hori S."/>
            <person name="Arai W."/>
            <person name="Tsubouchi T."/>
            <person name="Morono Y."/>
            <person name="Uchiyama I."/>
            <person name="Ito T."/>
            <person name="Fujiyama A."/>
            <person name="Inagaki F."/>
            <person name="Takami H."/>
        </authorList>
    </citation>
    <scope>NUCLEOTIDE SEQUENCE</scope>
    <source>
        <strain evidence="1">Expedition CK06-06</strain>
    </source>
</reference>
<organism evidence="1">
    <name type="scientific">marine sediment metagenome</name>
    <dbReference type="NCBI Taxonomy" id="412755"/>
    <lineage>
        <taxon>unclassified sequences</taxon>
        <taxon>metagenomes</taxon>
        <taxon>ecological metagenomes</taxon>
    </lineage>
</organism>